<dbReference type="PRINTS" id="PR00326">
    <property type="entry name" value="GTP1OBG"/>
</dbReference>
<dbReference type="Gene3D" id="2.70.210.12">
    <property type="entry name" value="GTP1/OBG domain"/>
    <property type="match status" value="1"/>
</dbReference>
<dbReference type="RefSeq" id="XP_027198655.1">
    <property type="nucleotide sequence ID" value="XM_027342854.1"/>
</dbReference>
<reference evidence="8" key="1">
    <citation type="submission" date="2025-08" db="UniProtKB">
        <authorList>
            <consortium name="RefSeq"/>
        </authorList>
    </citation>
    <scope>IDENTIFICATION</scope>
    <source>
        <strain evidence="8">Airmid</strain>
    </source>
</reference>
<dbReference type="OMA" id="VVFDWEP"/>
<dbReference type="InterPro" id="IPR005225">
    <property type="entry name" value="Small_GTP-bd"/>
</dbReference>
<dbReference type="Pfam" id="PF01926">
    <property type="entry name" value="MMR_HSR1"/>
    <property type="match status" value="1"/>
</dbReference>
<dbReference type="Proteomes" id="UP000515146">
    <property type="component" value="Unplaced"/>
</dbReference>
<evidence type="ECO:0000313" key="8">
    <source>
        <dbReference type="RefSeq" id="XP_027198655.1"/>
    </source>
</evidence>
<dbReference type="GO" id="GO:0003924">
    <property type="term" value="F:GTPase activity"/>
    <property type="evidence" value="ECO:0007669"/>
    <property type="project" value="InterPro"/>
</dbReference>
<dbReference type="InterPro" id="IPR006169">
    <property type="entry name" value="GTP1_OBG_dom"/>
</dbReference>
<dbReference type="InterPro" id="IPR045086">
    <property type="entry name" value="OBG_GTPase"/>
</dbReference>
<evidence type="ECO:0000256" key="3">
    <source>
        <dbReference type="ARBA" id="ARBA00022741"/>
    </source>
</evidence>
<accession>A0A6P6Y056</accession>
<organism evidence="7 8">
    <name type="scientific">Dermatophagoides pteronyssinus</name>
    <name type="common">European house dust mite</name>
    <dbReference type="NCBI Taxonomy" id="6956"/>
    <lineage>
        <taxon>Eukaryota</taxon>
        <taxon>Metazoa</taxon>
        <taxon>Ecdysozoa</taxon>
        <taxon>Arthropoda</taxon>
        <taxon>Chelicerata</taxon>
        <taxon>Arachnida</taxon>
        <taxon>Acari</taxon>
        <taxon>Acariformes</taxon>
        <taxon>Sarcoptiformes</taxon>
        <taxon>Astigmata</taxon>
        <taxon>Psoroptidia</taxon>
        <taxon>Analgoidea</taxon>
        <taxon>Pyroglyphidae</taxon>
        <taxon>Dermatophagoidinae</taxon>
        <taxon>Dermatophagoides</taxon>
    </lineage>
</organism>
<dbReference type="InterPro" id="IPR027417">
    <property type="entry name" value="P-loop_NTPase"/>
</dbReference>
<dbReference type="KEGG" id="dpte:113792897"/>
<dbReference type="PIRSF" id="PIRSF002401">
    <property type="entry name" value="GTP_bd_Obg/CgtA"/>
    <property type="match status" value="1"/>
</dbReference>
<feature type="domain" description="OBG-type G" evidence="5">
    <location>
        <begin position="238"/>
        <end position="409"/>
    </location>
</feature>
<evidence type="ECO:0000256" key="4">
    <source>
        <dbReference type="ARBA" id="ARBA00023134"/>
    </source>
</evidence>
<dbReference type="FunCoup" id="A0A6P6Y056">
    <property type="interactions" value="522"/>
</dbReference>
<dbReference type="GO" id="GO:0000287">
    <property type="term" value="F:magnesium ion binding"/>
    <property type="evidence" value="ECO:0007669"/>
    <property type="project" value="InterPro"/>
</dbReference>
<dbReference type="GO" id="GO:0005525">
    <property type="term" value="F:GTP binding"/>
    <property type="evidence" value="ECO:0007669"/>
    <property type="project" value="UniProtKB-KW"/>
</dbReference>
<dbReference type="NCBIfam" id="TIGR00231">
    <property type="entry name" value="small_GTP"/>
    <property type="match status" value="1"/>
</dbReference>
<dbReference type="InterPro" id="IPR031167">
    <property type="entry name" value="G_OBG"/>
</dbReference>
<proteinExistence type="inferred from homology"/>
<protein>
    <submittedName>
        <fullName evidence="8">Uncharacterized protein LOC113792897</fullName>
    </submittedName>
</protein>
<keyword evidence="3" id="KW-0547">Nucleotide-binding</keyword>
<evidence type="ECO:0000259" key="6">
    <source>
        <dbReference type="PROSITE" id="PS51883"/>
    </source>
</evidence>
<dbReference type="InterPro" id="IPR006073">
    <property type="entry name" value="GTP-bd"/>
</dbReference>
<dbReference type="FunFam" id="2.70.210.12:FF:000001">
    <property type="entry name" value="GTPase Obg"/>
    <property type="match status" value="1"/>
</dbReference>
<keyword evidence="4" id="KW-0342">GTP-binding</keyword>
<dbReference type="PANTHER" id="PTHR11702:SF31">
    <property type="entry name" value="MITOCHONDRIAL RIBOSOME-ASSOCIATED GTPASE 2"/>
    <property type="match status" value="1"/>
</dbReference>
<keyword evidence="7" id="KW-1185">Reference proteome</keyword>
<dbReference type="InterPro" id="IPR014100">
    <property type="entry name" value="GTP-bd_Obg/CgtA"/>
</dbReference>
<dbReference type="PROSITE" id="PS51883">
    <property type="entry name" value="OBG"/>
    <property type="match status" value="1"/>
</dbReference>
<evidence type="ECO:0000256" key="1">
    <source>
        <dbReference type="ARBA" id="ARBA00007699"/>
    </source>
</evidence>
<dbReference type="Pfam" id="PF01018">
    <property type="entry name" value="GTP1_OBG"/>
    <property type="match status" value="1"/>
</dbReference>
<dbReference type="PANTHER" id="PTHR11702">
    <property type="entry name" value="DEVELOPMENTALLY REGULATED GTP-BINDING PROTEIN-RELATED"/>
    <property type="match status" value="1"/>
</dbReference>
<comment type="similarity">
    <text evidence="1">Belongs to the TRAFAC class OBG-HflX-like GTPase superfamily. OBG GTPase family.</text>
</comment>
<dbReference type="SUPFAM" id="SSF52540">
    <property type="entry name" value="P-loop containing nucleoside triphosphate hydrolases"/>
    <property type="match status" value="1"/>
</dbReference>
<dbReference type="SUPFAM" id="SSF82051">
    <property type="entry name" value="Obg GTP-binding protein N-terminal domain"/>
    <property type="match status" value="1"/>
</dbReference>
<dbReference type="GO" id="GO:0042254">
    <property type="term" value="P:ribosome biogenesis"/>
    <property type="evidence" value="ECO:0007669"/>
    <property type="project" value="UniProtKB-UniRule"/>
</dbReference>
<dbReference type="NCBIfam" id="TIGR02729">
    <property type="entry name" value="Obg_CgtA"/>
    <property type="match status" value="1"/>
</dbReference>
<gene>
    <name evidence="8" type="primary">LOC113792897</name>
</gene>
<evidence type="ECO:0000256" key="2">
    <source>
        <dbReference type="ARBA" id="ARBA00022517"/>
    </source>
</evidence>
<dbReference type="GO" id="GO:0005739">
    <property type="term" value="C:mitochondrion"/>
    <property type="evidence" value="ECO:0007669"/>
    <property type="project" value="TreeGrafter"/>
</dbReference>
<dbReference type="NCBIfam" id="NF008956">
    <property type="entry name" value="PRK12299.1"/>
    <property type="match status" value="1"/>
</dbReference>
<dbReference type="AlphaFoldDB" id="A0A6P6Y056"/>
<feature type="domain" description="Obg" evidence="6">
    <location>
        <begin position="81"/>
        <end position="237"/>
    </location>
</feature>
<keyword evidence="2" id="KW-0690">Ribosome biogenesis</keyword>
<sequence length="420" mass="46738">MSLISHVRKRIILNRFVSVIDLSLNVNNSITTESFIHSNSSNLKLSKQIKTENYQQNVEKYSPAAPLRSLKKKSSNDNYATEFIDYKYVHVQGGKGGDGMICFLQLWSNPQAGPSGGDGGHGGHVIFEASKNTKSLNHIKSKYTGEQGENGMRKDMFGKNAQHMIISVPIGTLVKNAQTGQIVADLYCDQMKFLAAKGGSGGKGNHYFLSNKNRHPNVAEIGAQGENNKWILEMKIIAHAGLVGFPNAGKSTLLSALSRARPKVASYPFTTLKPSVGIVQYEDMEQLSIADLPGIIPEAHCNKGLGLDFLKHIERCVCLFFVIDMSVDNPFEQLRILMNELDLYKSELLQKPITIIANKMDMDDSHMKLKIFQKNLDTNNLSHLKVIPVSGKYGNNLTELLIHFRELYDSQNLNNQNNDE</sequence>
<dbReference type="InterPro" id="IPR036726">
    <property type="entry name" value="GTP1_OBG_dom_sf"/>
</dbReference>
<dbReference type="OrthoDB" id="347018at2759"/>
<dbReference type="CDD" id="cd01898">
    <property type="entry name" value="Obg"/>
    <property type="match status" value="1"/>
</dbReference>
<dbReference type="Gene3D" id="3.40.50.300">
    <property type="entry name" value="P-loop containing nucleotide triphosphate hydrolases"/>
    <property type="match status" value="1"/>
</dbReference>
<evidence type="ECO:0000259" key="5">
    <source>
        <dbReference type="PROSITE" id="PS51710"/>
    </source>
</evidence>
<name>A0A6P6Y056_DERPT</name>
<dbReference type="PROSITE" id="PS51710">
    <property type="entry name" value="G_OBG"/>
    <property type="match status" value="1"/>
</dbReference>
<evidence type="ECO:0000313" key="7">
    <source>
        <dbReference type="Proteomes" id="UP000515146"/>
    </source>
</evidence>
<dbReference type="InParanoid" id="A0A6P6Y056"/>